<comment type="similarity">
    <text evidence="13">Belongs to the G-protein coupled receptor 1 family.</text>
</comment>
<dbReference type="PRINTS" id="PR00237">
    <property type="entry name" value="GPCRRHODOPSN"/>
</dbReference>
<dbReference type="PANTHER" id="PTHR26451:SF854">
    <property type="entry name" value="ODORANT RECEPTOR-RELATED"/>
    <property type="match status" value="1"/>
</dbReference>
<feature type="transmembrane region" description="Helical" evidence="14">
    <location>
        <begin position="20"/>
        <end position="45"/>
    </location>
</feature>
<evidence type="ECO:0000256" key="3">
    <source>
        <dbReference type="ARBA" id="ARBA00022606"/>
    </source>
</evidence>
<keyword evidence="11" id="KW-0325">Glycoprotein</keyword>
<evidence type="ECO:0000256" key="10">
    <source>
        <dbReference type="ARBA" id="ARBA00023170"/>
    </source>
</evidence>
<keyword evidence="12 13" id="KW-0807">Transducer</keyword>
<keyword evidence="9" id="KW-1015">Disulfide bond</keyword>
<accession>A0A8C5EPJ9</accession>
<dbReference type="GO" id="GO:0005886">
    <property type="term" value="C:plasma membrane"/>
    <property type="evidence" value="ECO:0007669"/>
    <property type="project" value="UniProtKB-SubCell"/>
</dbReference>
<dbReference type="Ensembl" id="ENSGWIT00000027220.1">
    <property type="protein sequence ID" value="ENSGWIP00000024883.1"/>
    <property type="gene ID" value="ENSGWIG00000013168.1"/>
</dbReference>
<dbReference type="SUPFAM" id="SSF81321">
    <property type="entry name" value="Family A G protein-coupled receptor-like"/>
    <property type="match status" value="2"/>
</dbReference>
<keyword evidence="2 14" id="KW-1003">Cell membrane</keyword>
<dbReference type="InterPro" id="IPR000276">
    <property type="entry name" value="GPCR_Rhodpsn"/>
</dbReference>
<dbReference type="Pfam" id="PF13853">
    <property type="entry name" value="7tm_4"/>
    <property type="match status" value="2"/>
</dbReference>
<dbReference type="GO" id="GO:0005549">
    <property type="term" value="F:odorant binding"/>
    <property type="evidence" value="ECO:0007669"/>
    <property type="project" value="TreeGrafter"/>
</dbReference>
<name>A0A8C5EPJ9_GOUWI</name>
<evidence type="ECO:0000256" key="2">
    <source>
        <dbReference type="ARBA" id="ARBA00022475"/>
    </source>
</evidence>
<evidence type="ECO:0000256" key="11">
    <source>
        <dbReference type="ARBA" id="ARBA00023180"/>
    </source>
</evidence>
<keyword evidence="6 14" id="KW-1133">Transmembrane helix</keyword>
<dbReference type="InterPro" id="IPR017452">
    <property type="entry name" value="GPCR_Rhodpsn_7TM"/>
</dbReference>
<organism evidence="16 17">
    <name type="scientific">Gouania willdenowi</name>
    <name type="common">Blunt-snouted clingfish</name>
    <name type="synonym">Lepadogaster willdenowi</name>
    <dbReference type="NCBI Taxonomy" id="441366"/>
    <lineage>
        <taxon>Eukaryota</taxon>
        <taxon>Metazoa</taxon>
        <taxon>Chordata</taxon>
        <taxon>Craniata</taxon>
        <taxon>Vertebrata</taxon>
        <taxon>Euteleostomi</taxon>
        <taxon>Actinopterygii</taxon>
        <taxon>Neopterygii</taxon>
        <taxon>Teleostei</taxon>
        <taxon>Neoteleostei</taxon>
        <taxon>Acanthomorphata</taxon>
        <taxon>Ovalentaria</taxon>
        <taxon>Blenniimorphae</taxon>
        <taxon>Blenniiformes</taxon>
        <taxon>Gobiesocoidei</taxon>
        <taxon>Gobiesocidae</taxon>
        <taxon>Gobiesocinae</taxon>
        <taxon>Gouania</taxon>
    </lineage>
</organism>
<dbReference type="PANTHER" id="PTHR26451">
    <property type="entry name" value="G_PROTEIN_RECEP_F1_2 DOMAIN-CONTAINING PROTEIN"/>
    <property type="match status" value="1"/>
</dbReference>
<evidence type="ECO:0000256" key="8">
    <source>
        <dbReference type="ARBA" id="ARBA00023136"/>
    </source>
</evidence>
<evidence type="ECO:0000256" key="12">
    <source>
        <dbReference type="ARBA" id="ARBA00023224"/>
    </source>
</evidence>
<keyword evidence="17" id="KW-1185">Reference proteome</keyword>
<reference evidence="16" key="2">
    <citation type="submission" date="2025-08" db="UniProtKB">
        <authorList>
            <consortium name="Ensembl"/>
        </authorList>
    </citation>
    <scope>IDENTIFICATION</scope>
</reference>
<evidence type="ECO:0000259" key="15">
    <source>
        <dbReference type="PROSITE" id="PS50262"/>
    </source>
</evidence>
<dbReference type="InterPro" id="IPR052921">
    <property type="entry name" value="GPCR1_Superfamily_Member"/>
</dbReference>
<feature type="transmembrane region" description="Helical" evidence="14">
    <location>
        <begin position="146"/>
        <end position="165"/>
    </location>
</feature>
<keyword evidence="8 14" id="KW-0472">Membrane</keyword>
<dbReference type="Gene3D" id="1.20.1070.10">
    <property type="entry name" value="Rhodopsin 7-helix transmembrane proteins"/>
    <property type="match status" value="2"/>
</dbReference>
<keyword evidence="4 13" id="KW-0812">Transmembrane</keyword>
<feature type="transmembrane region" description="Helical" evidence="14">
    <location>
        <begin position="52"/>
        <end position="76"/>
    </location>
</feature>
<keyword evidence="7 13" id="KW-0297">G-protein coupled receptor</keyword>
<feature type="transmembrane region" description="Helical" evidence="14">
    <location>
        <begin position="274"/>
        <end position="296"/>
    </location>
</feature>
<evidence type="ECO:0000256" key="5">
    <source>
        <dbReference type="ARBA" id="ARBA00022725"/>
    </source>
</evidence>
<evidence type="ECO:0000256" key="6">
    <source>
        <dbReference type="ARBA" id="ARBA00022989"/>
    </source>
</evidence>
<dbReference type="InterPro" id="IPR000725">
    <property type="entry name" value="Olfact_rcpt"/>
</dbReference>
<evidence type="ECO:0000313" key="16">
    <source>
        <dbReference type="Ensembl" id="ENSGWIP00000024883.1"/>
    </source>
</evidence>
<evidence type="ECO:0000256" key="4">
    <source>
        <dbReference type="ARBA" id="ARBA00022692"/>
    </source>
</evidence>
<sequence length="348" mass="39737">LLTKVIRSTLNLPSMFIYPAFIFGLFTFLITIFCNVLIIAVIAFSKDLQKPMFLLLVNLPIGDILALIAFFPQFLISIVTQNRSITYNACMSQAFFIHLYGCTNIFTLSICRNKIVDLYCNNPSIMKLICDNTNRLITYNACMSQAFFLHFYGGANIFTLSVMAYDRYIAICAPLRYNAIMTPQKVIQLIFWIWFFCLARFKICRSKIVDLYCNNPSIMKLICNNTAVNNYYGLFTLILSLGGSSLVVIYSYTQILFTCVKTNQADAWHKAIQTCGTHLVSFLLFQVFTMISFLAHRFQNAPASLRQILGLCILIFPPVLDPIIYGLKVQELRLNIVRFLKKTLGLTK</sequence>
<comment type="subcellular location">
    <subcellularLocation>
        <location evidence="1 14">Cell membrane</location>
        <topology evidence="1 14">Multi-pass membrane protein</topology>
    </subcellularLocation>
</comment>
<reference evidence="16" key="3">
    <citation type="submission" date="2025-09" db="UniProtKB">
        <authorList>
            <consortium name="Ensembl"/>
        </authorList>
    </citation>
    <scope>IDENTIFICATION</scope>
</reference>
<evidence type="ECO:0000256" key="7">
    <source>
        <dbReference type="ARBA" id="ARBA00023040"/>
    </source>
</evidence>
<keyword evidence="3 14" id="KW-0716">Sensory transduction</keyword>
<keyword evidence="10 13" id="KW-0675">Receptor</keyword>
<evidence type="ECO:0000256" key="13">
    <source>
        <dbReference type="RuleBase" id="RU000688"/>
    </source>
</evidence>
<evidence type="ECO:0000256" key="9">
    <source>
        <dbReference type="ARBA" id="ARBA00023157"/>
    </source>
</evidence>
<feature type="domain" description="G-protein coupled receptors family 1 profile" evidence="15">
    <location>
        <begin position="34"/>
        <end position="325"/>
    </location>
</feature>
<dbReference type="PRINTS" id="PR00245">
    <property type="entry name" value="OLFACTORYR"/>
</dbReference>
<keyword evidence="5 14" id="KW-0552">Olfaction</keyword>
<feature type="transmembrane region" description="Helical" evidence="14">
    <location>
        <begin position="308"/>
        <end position="327"/>
    </location>
</feature>
<dbReference type="GO" id="GO:0004984">
    <property type="term" value="F:olfactory receptor activity"/>
    <property type="evidence" value="ECO:0007669"/>
    <property type="project" value="InterPro"/>
</dbReference>
<dbReference type="PROSITE" id="PS00237">
    <property type="entry name" value="G_PROTEIN_RECEP_F1_1"/>
    <property type="match status" value="1"/>
</dbReference>
<evidence type="ECO:0000256" key="14">
    <source>
        <dbReference type="RuleBase" id="RU363047"/>
    </source>
</evidence>
<reference evidence="16" key="1">
    <citation type="submission" date="2020-06" db="EMBL/GenBank/DDBJ databases">
        <authorList>
            <consortium name="Wellcome Sanger Institute Data Sharing"/>
        </authorList>
    </citation>
    <scope>NUCLEOTIDE SEQUENCE [LARGE SCALE GENOMIC DNA]</scope>
</reference>
<dbReference type="FunFam" id="1.20.1070.10:FF:000024">
    <property type="entry name" value="Olfactory receptor"/>
    <property type="match status" value="1"/>
</dbReference>
<dbReference type="AlphaFoldDB" id="A0A8C5EPJ9"/>
<dbReference type="GO" id="GO:0004930">
    <property type="term" value="F:G protein-coupled receptor activity"/>
    <property type="evidence" value="ECO:0007669"/>
    <property type="project" value="UniProtKB-KW"/>
</dbReference>
<evidence type="ECO:0000256" key="1">
    <source>
        <dbReference type="ARBA" id="ARBA00004651"/>
    </source>
</evidence>
<feature type="transmembrane region" description="Helical" evidence="14">
    <location>
        <begin position="231"/>
        <end position="253"/>
    </location>
</feature>
<dbReference type="Proteomes" id="UP000694680">
    <property type="component" value="Chromosome 13"/>
</dbReference>
<protein>
    <recommendedName>
        <fullName evidence="14">Olfactory receptor</fullName>
    </recommendedName>
</protein>
<feature type="transmembrane region" description="Helical" evidence="14">
    <location>
        <begin position="186"/>
        <end position="203"/>
    </location>
</feature>
<dbReference type="PROSITE" id="PS50262">
    <property type="entry name" value="G_PROTEIN_RECEP_F1_2"/>
    <property type="match status" value="1"/>
</dbReference>
<evidence type="ECO:0000313" key="17">
    <source>
        <dbReference type="Proteomes" id="UP000694680"/>
    </source>
</evidence>
<proteinExistence type="inferred from homology"/>